<dbReference type="eggNOG" id="COG0597">
    <property type="taxonomic scope" value="Bacteria"/>
</dbReference>
<dbReference type="KEGG" id="aps:CFPG_247"/>
<comment type="similarity">
    <text evidence="1 9 10">Belongs to the peptidase A8 family.</text>
</comment>
<dbReference type="Pfam" id="PF01252">
    <property type="entry name" value="Peptidase_A8"/>
    <property type="match status" value="1"/>
</dbReference>
<dbReference type="HAMAP" id="MF_00161">
    <property type="entry name" value="LspA"/>
    <property type="match status" value="1"/>
</dbReference>
<name>B6YQN8_AZOPC</name>
<evidence type="ECO:0000256" key="3">
    <source>
        <dbReference type="ARBA" id="ARBA00022670"/>
    </source>
</evidence>
<dbReference type="AlphaFoldDB" id="B6YQN8"/>
<dbReference type="STRING" id="511995.CFPG_247"/>
<proteinExistence type="inferred from homology"/>
<dbReference type="EC" id="3.4.23.36" evidence="9"/>
<keyword evidence="4 9" id="KW-0812">Transmembrane</keyword>
<evidence type="ECO:0000256" key="6">
    <source>
        <dbReference type="ARBA" id="ARBA00022801"/>
    </source>
</evidence>
<dbReference type="Proteomes" id="UP000000723">
    <property type="component" value="Chromosome"/>
</dbReference>
<feature type="active site" evidence="9">
    <location>
        <position position="178"/>
    </location>
</feature>
<accession>B6YQN8</accession>
<feature type="transmembrane region" description="Helical" evidence="9">
    <location>
        <begin position="91"/>
        <end position="116"/>
    </location>
</feature>
<comment type="catalytic activity">
    <reaction evidence="9">
        <text>Release of signal peptides from bacterial membrane prolipoproteins. Hydrolyzes -Xaa-Yaa-Zaa-|-(S,diacylglyceryl)Cys-, in which Xaa is hydrophobic (preferably Leu), and Yaa (Ala or Ser) and Zaa (Gly or Ala) have small, neutral side chains.</text>
        <dbReference type="EC" id="3.4.23.36"/>
    </reaction>
</comment>
<dbReference type="EMBL" id="AP010656">
    <property type="protein sequence ID" value="BAG83510.1"/>
    <property type="molecule type" value="Genomic_DNA"/>
</dbReference>
<keyword evidence="3 9" id="KW-0645">Protease</keyword>
<evidence type="ECO:0000313" key="11">
    <source>
        <dbReference type="EMBL" id="BAG83510.1"/>
    </source>
</evidence>
<organism evidence="11 12">
    <name type="scientific">Azobacteroides pseudotrichonymphae genomovar. CFP2</name>
    <dbReference type="NCBI Taxonomy" id="511995"/>
    <lineage>
        <taxon>Bacteria</taxon>
        <taxon>Pseudomonadati</taxon>
        <taxon>Bacteroidota</taxon>
        <taxon>Bacteroidia</taxon>
        <taxon>Bacteroidales</taxon>
        <taxon>Candidatus Azobacteroides</taxon>
    </lineage>
</organism>
<evidence type="ECO:0000256" key="4">
    <source>
        <dbReference type="ARBA" id="ARBA00022692"/>
    </source>
</evidence>
<dbReference type="PANTHER" id="PTHR33695:SF1">
    <property type="entry name" value="LIPOPROTEIN SIGNAL PEPTIDASE"/>
    <property type="match status" value="1"/>
</dbReference>
<dbReference type="HOGENOM" id="CLU_083252_0_1_10"/>
<keyword evidence="5 9" id="KW-0064">Aspartyl protease</keyword>
<keyword evidence="9" id="KW-0997">Cell inner membrane</keyword>
<comment type="pathway">
    <text evidence="9">Protein modification; lipoprotein biosynthesis (signal peptide cleavage).</text>
</comment>
<feature type="transmembrane region" description="Helical" evidence="9">
    <location>
        <begin position="172"/>
        <end position="192"/>
    </location>
</feature>
<evidence type="ECO:0000256" key="7">
    <source>
        <dbReference type="ARBA" id="ARBA00022989"/>
    </source>
</evidence>
<reference evidence="12" key="1">
    <citation type="journal article" date="2008" name="Science">
        <title>Genome of an endosymbiont coupling N2 fixation to cellulolysis within RT protist cells in termite gut.</title>
        <authorList>
            <person name="Hongoh Y."/>
            <person name="Sharma V.K."/>
            <person name="Prakash T."/>
            <person name="Noda S."/>
            <person name="Toh H."/>
            <person name="Taylor T.D."/>
            <person name="Kudo T."/>
            <person name="Sakaki Y."/>
            <person name="Toyoda A."/>
            <person name="Hattori M."/>
            <person name="Ohkuma M."/>
        </authorList>
    </citation>
    <scope>NUCLEOTIDE SEQUENCE [LARGE SCALE GENOMIC DNA]</scope>
</reference>
<keyword evidence="7 9" id="KW-1133">Transmembrane helix</keyword>
<dbReference type="OrthoDB" id="9810259at2"/>
<evidence type="ECO:0000256" key="5">
    <source>
        <dbReference type="ARBA" id="ARBA00022750"/>
    </source>
</evidence>
<keyword evidence="6 9" id="KW-0378">Hydrolase</keyword>
<evidence type="ECO:0000256" key="1">
    <source>
        <dbReference type="ARBA" id="ARBA00006139"/>
    </source>
</evidence>
<dbReference type="UniPathway" id="UPA00665"/>
<dbReference type="GO" id="GO:0005886">
    <property type="term" value="C:plasma membrane"/>
    <property type="evidence" value="ECO:0007669"/>
    <property type="project" value="UniProtKB-SubCell"/>
</dbReference>
<evidence type="ECO:0000256" key="10">
    <source>
        <dbReference type="RuleBase" id="RU004181"/>
    </source>
</evidence>
<dbReference type="RefSeq" id="WP_012573271.1">
    <property type="nucleotide sequence ID" value="NC_011565.1"/>
</dbReference>
<comment type="caution">
    <text evidence="9">Lacks conserved residue(s) required for the propagation of feature annotation.</text>
</comment>
<evidence type="ECO:0000256" key="8">
    <source>
        <dbReference type="ARBA" id="ARBA00023136"/>
    </source>
</evidence>
<keyword evidence="2 9" id="KW-1003">Cell membrane</keyword>
<protein>
    <recommendedName>
        <fullName evidence="9">Lipoprotein signal peptidase</fullName>
        <ecNumber evidence="9">3.4.23.36</ecNumber>
    </recommendedName>
    <alternativeName>
        <fullName evidence="9">Prolipoprotein signal peptidase</fullName>
    </alternativeName>
    <alternativeName>
        <fullName evidence="9">Signal peptidase II</fullName>
        <shortName evidence="9">SPase II</shortName>
    </alternativeName>
</protein>
<dbReference type="PRINTS" id="PR00781">
    <property type="entry name" value="LIPOSIGPTASE"/>
</dbReference>
<dbReference type="GO" id="GO:0006508">
    <property type="term" value="P:proteolysis"/>
    <property type="evidence" value="ECO:0007669"/>
    <property type="project" value="UniProtKB-KW"/>
</dbReference>
<dbReference type="NCBIfam" id="NF011369">
    <property type="entry name" value="PRK14788.1"/>
    <property type="match status" value="1"/>
</dbReference>
<comment type="subcellular location">
    <subcellularLocation>
        <location evidence="9">Cell inner membrane</location>
        <topology evidence="9">Multi-pass membrane protein</topology>
    </subcellularLocation>
</comment>
<gene>
    <name evidence="9" type="primary">lspA</name>
    <name evidence="11" type="ordered locus">CFPG_247</name>
</gene>
<dbReference type="GO" id="GO:0004190">
    <property type="term" value="F:aspartic-type endopeptidase activity"/>
    <property type="evidence" value="ECO:0007669"/>
    <property type="project" value="UniProtKB-UniRule"/>
</dbReference>
<feature type="active site" evidence="9">
    <location>
        <position position="144"/>
    </location>
</feature>
<keyword evidence="12" id="KW-1185">Reference proteome</keyword>
<comment type="function">
    <text evidence="9">This protein specifically catalyzes the removal of signal peptides from prolipoproteins.</text>
</comment>
<dbReference type="PANTHER" id="PTHR33695">
    <property type="entry name" value="LIPOPROTEIN SIGNAL PEPTIDASE"/>
    <property type="match status" value="1"/>
</dbReference>
<keyword evidence="8 9" id="KW-0472">Membrane</keyword>
<evidence type="ECO:0000313" key="12">
    <source>
        <dbReference type="Proteomes" id="UP000000723"/>
    </source>
</evidence>
<evidence type="ECO:0000256" key="9">
    <source>
        <dbReference type="HAMAP-Rule" id="MF_00161"/>
    </source>
</evidence>
<evidence type="ECO:0000256" key="2">
    <source>
        <dbReference type="ARBA" id="ARBA00022475"/>
    </source>
</evidence>
<sequence>MKMSKGFWAIVLITFILLEDQAIKIWIKTHVPLYKDIYITHWFHICFIENNGMAMGIEITAKLFLSIFRIIVSTGIACYLYGLVKRNFELGYILCISMIFAGAIGNIIDSIFYGVIFSNSTSQIVSTLFPFKGYATWLHGKVVDMFYMPFFKFSLPTWIPFVGGDEFIFFRYIFNLADVSVCTGIAILLCFYRNTFYTSFEKNLS</sequence>
<feature type="transmembrane region" description="Helical" evidence="9">
    <location>
        <begin position="63"/>
        <end position="84"/>
    </location>
</feature>
<dbReference type="InterPro" id="IPR001872">
    <property type="entry name" value="Peptidase_A8"/>
</dbReference>